<dbReference type="EMBL" id="AP021888">
    <property type="protein sequence ID" value="BBP44321.1"/>
    <property type="molecule type" value="Genomic_DNA"/>
</dbReference>
<dbReference type="AlphaFoldDB" id="A0A6F8PQC4"/>
<evidence type="ECO:0000313" key="1">
    <source>
        <dbReference type="EMBL" id="BBP44321.1"/>
    </source>
</evidence>
<sequence length="139" mass="15986">MDNKLDFTALEKAIARLDESLKVVDEFSTTESSPLLRTLISGVVQHFEFTYELSWKFIKRWLGENLGKSQVDGLSRQALFRLAAEYQLIESVENWMLFHRARNETSHTYNENTAEEVFQIAIKFLPEATKLLGALKSKG</sequence>
<protein>
    <submittedName>
        <fullName evidence="1">Nucleotidyltransferase</fullName>
    </submittedName>
</protein>
<name>A0A6F8PQC4_9GAMM</name>
<dbReference type="GO" id="GO:0016740">
    <property type="term" value="F:transferase activity"/>
    <property type="evidence" value="ECO:0007669"/>
    <property type="project" value="UniProtKB-KW"/>
</dbReference>
<keyword evidence="2" id="KW-1185">Reference proteome</keyword>
<gene>
    <name evidence="1" type="ORF">THMIRHAT_20670</name>
</gene>
<dbReference type="Pfam" id="PF08780">
    <property type="entry name" value="NTase_sub_bind"/>
    <property type="match status" value="1"/>
</dbReference>
<organism evidence="1 2">
    <name type="scientific">Thiosulfativibrio zosterae</name>
    <dbReference type="NCBI Taxonomy" id="2675053"/>
    <lineage>
        <taxon>Bacteria</taxon>
        <taxon>Pseudomonadati</taxon>
        <taxon>Pseudomonadota</taxon>
        <taxon>Gammaproteobacteria</taxon>
        <taxon>Thiotrichales</taxon>
        <taxon>Piscirickettsiaceae</taxon>
        <taxon>Thiosulfativibrio</taxon>
    </lineage>
</organism>
<dbReference type="RefSeq" id="WP_173292048.1">
    <property type="nucleotide sequence ID" value="NZ_AP021888.1"/>
</dbReference>
<accession>A0A6F8PQC4</accession>
<dbReference type="InterPro" id="IPR010235">
    <property type="entry name" value="HepT"/>
</dbReference>
<dbReference type="Proteomes" id="UP000501466">
    <property type="component" value="Chromosome"/>
</dbReference>
<reference evidence="2" key="1">
    <citation type="submission" date="2019-11" db="EMBL/GenBank/DDBJ databases">
        <title>Isolation and characterization of two novel species in the genus Thiomicrorhabdus.</title>
        <authorList>
            <person name="Mochizuki J."/>
            <person name="Kojima H."/>
            <person name="Fukui M."/>
        </authorList>
    </citation>
    <scope>NUCLEOTIDE SEQUENCE [LARGE SCALE GENOMIC DNA]</scope>
    <source>
        <strain evidence="2">AkT22</strain>
    </source>
</reference>
<dbReference type="SUPFAM" id="SSF81593">
    <property type="entry name" value="Nucleotidyltransferase substrate binding subunit/domain"/>
    <property type="match status" value="1"/>
</dbReference>
<dbReference type="KEGG" id="tzo:THMIRHAT_20670"/>
<keyword evidence="1" id="KW-0808">Transferase</keyword>
<dbReference type="Gene3D" id="1.20.120.330">
    <property type="entry name" value="Nucleotidyltransferases domain 2"/>
    <property type="match status" value="1"/>
</dbReference>
<dbReference type="NCBIfam" id="TIGR01987">
    <property type="entry name" value="HI0074"/>
    <property type="match status" value="1"/>
</dbReference>
<proteinExistence type="predicted"/>
<evidence type="ECO:0000313" key="2">
    <source>
        <dbReference type="Proteomes" id="UP000501466"/>
    </source>
</evidence>